<keyword evidence="8" id="KW-1185">Reference proteome</keyword>
<evidence type="ECO:0000256" key="3">
    <source>
        <dbReference type="ARBA" id="ARBA00012663"/>
    </source>
</evidence>
<dbReference type="AlphaFoldDB" id="A0A7T7XR54"/>
<dbReference type="GO" id="GO:0009254">
    <property type="term" value="P:peptidoglycan turnover"/>
    <property type="evidence" value="ECO:0007669"/>
    <property type="project" value="TreeGrafter"/>
</dbReference>
<sequence length="358" mass="38597">MRAAARELCRAMDDRTLAGQVLMTGIDGKGRLPARSEELLRKYPPGAIMLFKYNVSDDPNDTALFLDECAAVISRAASGVVPFVAVDHEGGLVHRFGTTLERLPSPGSYTELARAEGPEEALSRIETDARRSGAELRTIGITMNLAPVAEILNDDNKTFLEDRSYGRDGTFVTSAGAAFIRGMEDSGIASVLKHFPGNSGSDPHIHPARMDYSRDELNRMVLPFKELIEQFSPAAVMVSHAVVSAADPLRNASLSPEIISDWLKGELGFSGIVLGDDFSMGAVSLQGYSPEEAVIAAINAGIDMVMTWPRNVAAVHGAIITALENGTLSRDRLEDAAERIVFQKMRYGLLPVHNGSAL</sequence>
<organism evidence="7 8">
    <name type="scientific">Breznakiella homolactica</name>
    <dbReference type="NCBI Taxonomy" id="2798577"/>
    <lineage>
        <taxon>Bacteria</taxon>
        <taxon>Pseudomonadati</taxon>
        <taxon>Spirochaetota</taxon>
        <taxon>Spirochaetia</taxon>
        <taxon>Spirochaetales</taxon>
        <taxon>Breznakiellaceae</taxon>
        <taxon>Breznakiella</taxon>
    </lineage>
</organism>
<comment type="similarity">
    <text evidence="2">Belongs to the glycosyl hydrolase 3 family.</text>
</comment>
<dbReference type="KEGG" id="bhc:JFL75_08430"/>
<gene>
    <name evidence="7" type="ORF">JFL75_08430</name>
</gene>
<dbReference type="GO" id="GO:0004563">
    <property type="term" value="F:beta-N-acetylhexosaminidase activity"/>
    <property type="evidence" value="ECO:0007669"/>
    <property type="project" value="UniProtKB-EC"/>
</dbReference>
<feature type="domain" description="Glycoside hydrolase family 3 N-terminal" evidence="6">
    <location>
        <begin position="31"/>
        <end position="341"/>
    </location>
</feature>
<dbReference type="GO" id="GO:0005975">
    <property type="term" value="P:carbohydrate metabolic process"/>
    <property type="evidence" value="ECO:0007669"/>
    <property type="project" value="InterPro"/>
</dbReference>
<evidence type="ECO:0000256" key="2">
    <source>
        <dbReference type="ARBA" id="ARBA00005336"/>
    </source>
</evidence>
<dbReference type="InterPro" id="IPR017853">
    <property type="entry name" value="GH"/>
</dbReference>
<keyword evidence="4 7" id="KW-0378">Hydrolase</keyword>
<dbReference type="InterPro" id="IPR001764">
    <property type="entry name" value="Glyco_hydro_3_N"/>
</dbReference>
<dbReference type="PANTHER" id="PTHR30480:SF13">
    <property type="entry name" value="BETA-HEXOSAMINIDASE"/>
    <property type="match status" value="1"/>
</dbReference>
<dbReference type="Gene3D" id="3.20.20.300">
    <property type="entry name" value="Glycoside hydrolase, family 3, N-terminal domain"/>
    <property type="match status" value="1"/>
</dbReference>
<keyword evidence="5" id="KW-0326">Glycosidase</keyword>
<reference evidence="7" key="1">
    <citation type="submission" date="2021-01" db="EMBL/GenBank/DDBJ databases">
        <title>Description of Breznakiella homolactica.</title>
        <authorList>
            <person name="Song Y."/>
            <person name="Brune A."/>
        </authorList>
    </citation>
    <scope>NUCLEOTIDE SEQUENCE</scope>
    <source>
        <strain evidence="7">RmG30</strain>
    </source>
</reference>
<evidence type="ECO:0000313" key="8">
    <source>
        <dbReference type="Proteomes" id="UP000595917"/>
    </source>
</evidence>
<evidence type="ECO:0000256" key="1">
    <source>
        <dbReference type="ARBA" id="ARBA00001231"/>
    </source>
</evidence>
<accession>A0A7T7XR54</accession>
<protein>
    <recommendedName>
        <fullName evidence="3">beta-N-acetylhexosaminidase</fullName>
        <ecNumber evidence="3">3.2.1.52</ecNumber>
    </recommendedName>
</protein>
<evidence type="ECO:0000259" key="6">
    <source>
        <dbReference type="Pfam" id="PF00933"/>
    </source>
</evidence>
<dbReference type="InterPro" id="IPR050226">
    <property type="entry name" value="NagZ_Beta-hexosaminidase"/>
</dbReference>
<dbReference type="SUPFAM" id="SSF51445">
    <property type="entry name" value="(Trans)glycosidases"/>
    <property type="match status" value="1"/>
</dbReference>
<evidence type="ECO:0000256" key="5">
    <source>
        <dbReference type="ARBA" id="ARBA00023295"/>
    </source>
</evidence>
<dbReference type="PANTHER" id="PTHR30480">
    <property type="entry name" value="BETA-HEXOSAMINIDASE-RELATED"/>
    <property type="match status" value="1"/>
</dbReference>
<name>A0A7T7XR54_9SPIR</name>
<dbReference type="RefSeq" id="WP_215628234.1">
    <property type="nucleotide sequence ID" value="NZ_CP067089.2"/>
</dbReference>
<dbReference type="InterPro" id="IPR036962">
    <property type="entry name" value="Glyco_hydro_3_N_sf"/>
</dbReference>
<dbReference type="Proteomes" id="UP000595917">
    <property type="component" value="Chromosome"/>
</dbReference>
<dbReference type="EC" id="3.2.1.52" evidence="3"/>
<comment type="catalytic activity">
    <reaction evidence="1">
        <text>Hydrolysis of terminal non-reducing N-acetyl-D-hexosamine residues in N-acetyl-beta-D-hexosaminides.</text>
        <dbReference type="EC" id="3.2.1.52"/>
    </reaction>
</comment>
<dbReference type="EMBL" id="CP067089">
    <property type="protein sequence ID" value="QQO10929.1"/>
    <property type="molecule type" value="Genomic_DNA"/>
</dbReference>
<evidence type="ECO:0000313" key="7">
    <source>
        <dbReference type="EMBL" id="QQO10929.1"/>
    </source>
</evidence>
<proteinExistence type="inferred from homology"/>
<evidence type="ECO:0000256" key="4">
    <source>
        <dbReference type="ARBA" id="ARBA00022801"/>
    </source>
</evidence>
<dbReference type="Pfam" id="PF00933">
    <property type="entry name" value="Glyco_hydro_3"/>
    <property type="match status" value="1"/>
</dbReference>